<dbReference type="RefSeq" id="WP_087733516.1">
    <property type="nucleotide sequence ID" value="NZ_CYGY02000016.1"/>
</dbReference>
<keyword evidence="2" id="KW-1185">Reference proteome</keyword>
<proteinExistence type="predicted"/>
<dbReference type="OrthoDB" id="8967235at2"/>
<reference evidence="1" key="1">
    <citation type="submission" date="2016-12" db="EMBL/GenBank/DDBJ databases">
        <authorList>
            <person name="Moulin L."/>
        </authorList>
    </citation>
    <scope>NUCLEOTIDE SEQUENCE [LARGE SCALE GENOMIC DNA]</scope>
    <source>
        <strain evidence="1">STM 7183</strain>
    </source>
</reference>
<accession>A0A1N7RST6</accession>
<evidence type="ECO:0000313" key="1">
    <source>
        <dbReference type="EMBL" id="SIT38159.1"/>
    </source>
</evidence>
<sequence>MQSEKYRDYVLWGHAILEQVDTFERQQYAASGTVTRGGKLVEASGILGLASSGEEAQLIGLEWARAWVDSHG</sequence>
<comment type="caution">
    <text evidence="1">The sequence shown here is derived from an EMBL/GenBank/DDBJ whole genome shotgun (WGS) entry which is preliminary data.</text>
</comment>
<dbReference type="AlphaFoldDB" id="A0A1N7RST6"/>
<evidence type="ECO:0000313" key="2">
    <source>
        <dbReference type="Proteomes" id="UP000195569"/>
    </source>
</evidence>
<organism evidence="1 2">
    <name type="scientific">Paraburkholderia piptadeniae</name>
    <dbReference type="NCBI Taxonomy" id="1701573"/>
    <lineage>
        <taxon>Bacteria</taxon>
        <taxon>Pseudomonadati</taxon>
        <taxon>Pseudomonadota</taxon>
        <taxon>Betaproteobacteria</taxon>
        <taxon>Burkholderiales</taxon>
        <taxon>Burkholderiaceae</taxon>
        <taxon>Paraburkholderia</taxon>
    </lineage>
</organism>
<protein>
    <recommendedName>
        <fullName evidence="3">Transposase</fullName>
    </recommendedName>
</protein>
<dbReference type="Proteomes" id="UP000195569">
    <property type="component" value="Unassembled WGS sequence"/>
</dbReference>
<dbReference type="EMBL" id="CYGY02000016">
    <property type="protein sequence ID" value="SIT38159.1"/>
    <property type="molecule type" value="Genomic_DNA"/>
</dbReference>
<gene>
    <name evidence="1" type="ORF">BN2476_160061</name>
</gene>
<evidence type="ECO:0008006" key="3">
    <source>
        <dbReference type="Google" id="ProtNLM"/>
    </source>
</evidence>
<name>A0A1N7RST6_9BURK</name>